<dbReference type="PANTHER" id="PTHR10404">
    <property type="entry name" value="N-ACETYLATED-ALPHA-LINKED ACIDIC DIPEPTIDASE"/>
    <property type="match status" value="1"/>
</dbReference>
<evidence type="ECO:0000259" key="1">
    <source>
        <dbReference type="Pfam" id="PF04389"/>
    </source>
</evidence>
<protein>
    <submittedName>
        <fullName evidence="2">M28 family peptidase</fullName>
    </submittedName>
</protein>
<dbReference type="EMBL" id="JACOPE010000001">
    <property type="protein sequence ID" value="MBC5682258.1"/>
    <property type="molecule type" value="Genomic_DNA"/>
</dbReference>
<keyword evidence="3" id="KW-1185">Reference proteome</keyword>
<reference evidence="2 3" key="1">
    <citation type="submission" date="2020-08" db="EMBL/GenBank/DDBJ databases">
        <title>Genome public.</title>
        <authorList>
            <person name="Liu C."/>
            <person name="Sun Q."/>
        </authorList>
    </citation>
    <scope>NUCLEOTIDE SEQUENCE [LARGE SCALE GENOMIC DNA]</scope>
    <source>
        <strain evidence="2 3">NSJ-13</strain>
    </source>
</reference>
<dbReference type="PANTHER" id="PTHR10404:SF46">
    <property type="entry name" value="VACUOLAR PROTEIN SORTING-ASSOCIATED PROTEIN 70"/>
    <property type="match status" value="1"/>
</dbReference>
<accession>A0ABR7G490</accession>
<comment type="caution">
    <text evidence="2">The sequence shown here is derived from an EMBL/GenBank/DDBJ whole genome shotgun (WGS) entry which is preliminary data.</text>
</comment>
<evidence type="ECO:0000313" key="3">
    <source>
        <dbReference type="Proteomes" id="UP000631576"/>
    </source>
</evidence>
<dbReference type="InterPro" id="IPR046450">
    <property type="entry name" value="PA_dom_sf"/>
</dbReference>
<proteinExistence type="predicted"/>
<name>A0ABR7G490_9FIRM</name>
<dbReference type="Pfam" id="PF04389">
    <property type="entry name" value="Peptidase_M28"/>
    <property type="match status" value="1"/>
</dbReference>
<evidence type="ECO:0000313" key="2">
    <source>
        <dbReference type="EMBL" id="MBC5682258.1"/>
    </source>
</evidence>
<dbReference type="Proteomes" id="UP000631576">
    <property type="component" value="Unassembled WGS sequence"/>
</dbReference>
<dbReference type="SUPFAM" id="SSF52025">
    <property type="entry name" value="PA domain"/>
    <property type="match status" value="1"/>
</dbReference>
<sequence>MEKEKTNPVLGYRTAGSKAEIATGNMLYEEMKRIGLSDVTKDEFRLDSWEFEKAVLKFKDKKGKEYSCQLGAYQTNFVTDGFQEYEIVYVNKGTAEDYEGMDVEGKLVLAEINQRDEWWINYPAYQAYLKGAVGFIAVQEHGYGEKYDTSLNAQDIAGPEYAAAFSMSQADAKKLKECMGISAEYNMGSTCVEVKQPISAKVWLDAKSMVRRNVPAYNIVGKIPGEETEQMILLTAHYDSYFDGFQDDNAAVAMIIGMAKAMLEGGYRPAHTIVVCAVAAEEWGVSDSKFDWSTGAYNQVFRVHPEWRGHIIADLNFELPAHAHHSRDAIRGTYEYADYFEQFVKQIDVPKKAYPDGITVLYPIETWSDDFSISIAGIPSLVNDFSDGPFMENYYHSQYDNEELYEEPVYRFHHELYLRLILEMDKLVLPPLNFGRMFKAMKESLDEKEILQETENAVIQEKEQSDEVKDNPVHVLERLIDCGIYQADEIYKWIQGVNLEYQNLESKEERKVYREQYSKKGEALLRIYQKTQDYFTRLDWEDEVKFPQEAVKRNIRELKCALDALKEGKIHDTLESIYKVDNNCFAFLFDDEVYYHFTEYILHQPKERLMWGAGRIWHHENLYGIVQRLRGKMKEENPKLNEEIRRLEAAIYRQKNCYEDDIRYMIRSLEKIRKMMGEL</sequence>
<dbReference type="Gene3D" id="3.50.30.30">
    <property type="match status" value="1"/>
</dbReference>
<dbReference type="InterPro" id="IPR007484">
    <property type="entry name" value="Peptidase_M28"/>
</dbReference>
<feature type="domain" description="Peptidase M28" evidence="1">
    <location>
        <begin position="218"/>
        <end position="407"/>
    </location>
</feature>
<organism evidence="2 3">
    <name type="scientific">Ruminococcus hominis</name>
    <dbReference type="NCBI Taxonomy" id="2763065"/>
    <lineage>
        <taxon>Bacteria</taxon>
        <taxon>Bacillati</taxon>
        <taxon>Bacillota</taxon>
        <taxon>Clostridia</taxon>
        <taxon>Eubacteriales</taxon>
        <taxon>Oscillospiraceae</taxon>
        <taxon>Ruminococcus</taxon>
    </lineage>
</organism>
<dbReference type="InterPro" id="IPR039373">
    <property type="entry name" value="Peptidase_M28B"/>
</dbReference>
<gene>
    <name evidence="2" type="ORF">H8S40_01450</name>
</gene>
<dbReference type="SUPFAM" id="SSF53187">
    <property type="entry name" value="Zn-dependent exopeptidases"/>
    <property type="match status" value="1"/>
</dbReference>
<dbReference type="Gene3D" id="3.40.630.10">
    <property type="entry name" value="Zn peptidases"/>
    <property type="match status" value="1"/>
</dbReference>